<gene>
    <name evidence="1" type="ORF">ZOSMA_56G00070</name>
</gene>
<dbReference type="GO" id="GO:0008276">
    <property type="term" value="F:protein methyltransferase activity"/>
    <property type="evidence" value="ECO:0000318"/>
    <property type="project" value="GO_Central"/>
</dbReference>
<evidence type="ECO:0000313" key="2">
    <source>
        <dbReference type="Proteomes" id="UP000036987"/>
    </source>
</evidence>
<sequence>MDIAFFSPSSLFESEEDDDKQQVQGEVNESSSDLYIQRNHTFPGQKDICIREFSFHCLNANLLWPGTFAFSEWLLQNNSFLQGNRHRILELGSGTGALAIFLRTTFGVDITTSDYDDGEIEENIAHNCRVNEIEVLPHIRHTWGETFPREHPDWDVIIASDILLYVKQYLNLIKTLRFLLLEGSRAREMRIAGKEVRCPVFVMSWRRRIGKKDEDLFFGECQRAGFVVEHVGSRVYVISSPTPKTVVVVES</sequence>
<dbReference type="PANTHER" id="PTHR14614:SF97">
    <property type="entry name" value="S-ADENOSYL-L-METHIONINE-DEPENDENT METHYLTRANSFERASES SUPERFAMILY PROTEIN"/>
    <property type="match status" value="1"/>
</dbReference>
<name>A0A0K9NVI7_ZOSMR</name>
<dbReference type="CDD" id="cd02440">
    <property type="entry name" value="AdoMet_MTases"/>
    <property type="match status" value="1"/>
</dbReference>
<dbReference type="Gene3D" id="3.40.50.150">
    <property type="entry name" value="Vaccinia Virus protein VP39"/>
    <property type="match status" value="1"/>
</dbReference>
<dbReference type="OMA" id="QHRSCIE"/>
<dbReference type="GO" id="GO:0032259">
    <property type="term" value="P:methylation"/>
    <property type="evidence" value="ECO:0007669"/>
    <property type="project" value="UniProtKB-KW"/>
</dbReference>
<dbReference type="PANTHER" id="PTHR14614">
    <property type="entry name" value="HEPATOCELLULAR CARCINOMA-ASSOCIATED ANTIGEN"/>
    <property type="match status" value="1"/>
</dbReference>
<dbReference type="Pfam" id="PF10294">
    <property type="entry name" value="Methyltransf_16"/>
    <property type="match status" value="1"/>
</dbReference>
<proteinExistence type="predicted"/>
<dbReference type="InterPro" id="IPR019410">
    <property type="entry name" value="Methyltransf_16"/>
</dbReference>
<dbReference type="Proteomes" id="UP000036987">
    <property type="component" value="Unassembled WGS sequence"/>
</dbReference>
<keyword evidence="1" id="KW-0489">Methyltransferase</keyword>
<evidence type="ECO:0000313" key="1">
    <source>
        <dbReference type="EMBL" id="KMZ60776.1"/>
    </source>
</evidence>
<reference evidence="2" key="1">
    <citation type="journal article" date="2016" name="Nature">
        <title>The genome of the seagrass Zostera marina reveals angiosperm adaptation to the sea.</title>
        <authorList>
            <person name="Olsen J.L."/>
            <person name="Rouze P."/>
            <person name="Verhelst B."/>
            <person name="Lin Y.-C."/>
            <person name="Bayer T."/>
            <person name="Collen J."/>
            <person name="Dattolo E."/>
            <person name="De Paoli E."/>
            <person name="Dittami S."/>
            <person name="Maumus F."/>
            <person name="Michel G."/>
            <person name="Kersting A."/>
            <person name="Lauritano C."/>
            <person name="Lohaus R."/>
            <person name="Toepel M."/>
            <person name="Tonon T."/>
            <person name="Vanneste K."/>
            <person name="Amirebrahimi M."/>
            <person name="Brakel J."/>
            <person name="Bostroem C."/>
            <person name="Chovatia M."/>
            <person name="Grimwood J."/>
            <person name="Jenkins J.W."/>
            <person name="Jueterbock A."/>
            <person name="Mraz A."/>
            <person name="Stam W.T."/>
            <person name="Tice H."/>
            <person name="Bornberg-Bauer E."/>
            <person name="Green P.J."/>
            <person name="Pearson G.A."/>
            <person name="Procaccini G."/>
            <person name="Duarte C.M."/>
            <person name="Schmutz J."/>
            <person name="Reusch T.B.H."/>
            <person name="Van de Peer Y."/>
        </authorList>
    </citation>
    <scope>NUCLEOTIDE SEQUENCE [LARGE SCALE GENOMIC DNA]</scope>
    <source>
        <strain evidence="2">cv. Finnish</strain>
    </source>
</reference>
<keyword evidence="1" id="KW-0808">Transferase</keyword>
<comment type="caution">
    <text evidence="1">The sequence shown here is derived from an EMBL/GenBank/DDBJ whole genome shotgun (WGS) entry which is preliminary data.</text>
</comment>
<dbReference type="AlphaFoldDB" id="A0A0K9NVI7"/>
<dbReference type="SUPFAM" id="SSF53335">
    <property type="entry name" value="S-adenosyl-L-methionine-dependent methyltransferases"/>
    <property type="match status" value="1"/>
</dbReference>
<dbReference type="OrthoDB" id="413520at2759"/>
<organism evidence="1 2">
    <name type="scientific">Zostera marina</name>
    <name type="common">Eelgrass</name>
    <dbReference type="NCBI Taxonomy" id="29655"/>
    <lineage>
        <taxon>Eukaryota</taxon>
        <taxon>Viridiplantae</taxon>
        <taxon>Streptophyta</taxon>
        <taxon>Embryophyta</taxon>
        <taxon>Tracheophyta</taxon>
        <taxon>Spermatophyta</taxon>
        <taxon>Magnoliopsida</taxon>
        <taxon>Liliopsida</taxon>
        <taxon>Zosteraceae</taxon>
        <taxon>Zostera</taxon>
    </lineage>
</organism>
<dbReference type="EMBL" id="LFYR01001565">
    <property type="protein sequence ID" value="KMZ60776.1"/>
    <property type="molecule type" value="Genomic_DNA"/>
</dbReference>
<keyword evidence="2" id="KW-1185">Reference proteome</keyword>
<dbReference type="InterPro" id="IPR029063">
    <property type="entry name" value="SAM-dependent_MTases_sf"/>
</dbReference>
<accession>A0A0K9NVI7</accession>
<protein>
    <submittedName>
        <fullName evidence="1">Putative Methyltransferase-16</fullName>
    </submittedName>
</protein>